<comment type="caution">
    <text evidence="1">The sequence shown here is derived from an EMBL/GenBank/DDBJ whole genome shotgun (WGS) entry which is preliminary data.</text>
</comment>
<organism evidence="1 2">
    <name type="scientific">Senna tora</name>
    <dbReference type="NCBI Taxonomy" id="362788"/>
    <lineage>
        <taxon>Eukaryota</taxon>
        <taxon>Viridiplantae</taxon>
        <taxon>Streptophyta</taxon>
        <taxon>Embryophyta</taxon>
        <taxon>Tracheophyta</taxon>
        <taxon>Spermatophyta</taxon>
        <taxon>Magnoliopsida</taxon>
        <taxon>eudicotyledons</taxon>
        <taxon>Gunneridae</taxon>
        <taxon>Pentapetalae</taxon>
        <taxon>rosids</taxon>
        <taxon>fabids</taxon>
        <taxon>Fabales</taxon>
        <taxon>Fabaceae</taxon>
        <taxon>Caesalpinioideae</taxon>
        <taxon>Cassia clade</taxon>
        <taxon>Senna</taxon>
    </lineage>
</organism>
<keyword evidence="2" id="KW-1185">Reference proteome</keyword>
<sequence>MTRTELFKVLCDGGLRYPRSGRYGWHHSLVGSKLTGSTSTIRIFLGASPPHLRLPR</sequence>
<protein>
    <submittedName>
        <fullName evidence="1">Uncharacterized protein</fullName>
    </submittedName>
</protein>
<dbReference type="Proteomes" id="UP000634136">
    <property type="component" value="Unassembled WGS sequence"/>
</dbReference>
<gene>
    <name evidence="1" type="ORF">G2W53_041121</name>
</gene>
<dbReference type="AlphaFoldDB" id="A0A834VYY1"/>
<evidence type="ECO:0000313" key="2">
    <source>
        <dbReference type="Proteomes" id="UP000634136"/>
    </source>
</evidence>
<proteinExistence type="predicted"/>
<reference evidence="1" key="1">
    <citation type="submission" date="2020-09" db="EMBL/GenBank/DDBJ databases">
        <title>Genome-Enabled Discovery of Anthraquinone Biosynthesis in Senna tora.</title>
        <authorList>
            <person name="Kang S.-H."/>
            <person name="Pandey R.P."/>
            <person name="Lee C.-M."/>
            <person name="Sim J.-S."/>
            <person name="Jeong J.-T."/>
            <person name="Choi B.-S."/>
            <person name="Jung M."/>
            <person name="Ginzburg D."/>
            <person name="Zhao K."/>
            <person name="Won S.Y."/>
            <person name="Oh T.-J."/>
            <person name="Yu Y."/>
            <person name="Kim N.-H."/>
            <person name="Lee O.R."/>
            <person name="Lee T.-H."/>
            <person name="Bashyal P."/>
            <person name="Kim T.-S."/>
            <person name="Lee W.-H."/>
            <person name="Kawkins C."/>
            <person name="Kim C.-K."/>
            <person name="Kim J.S."/>
            <person name="Ahn B.O."/>
            <person name="Rhee S.Y."/>
            <person name="Sohng J.K."/>
        </authorList>
    </citation>
    <scope>NUCLEOTIDE SEQUENCE</scope>
    <source>
        <tissue evidence="1">Leaf</tissue>
    </source>
</reference>
<dbReference type="EMBL" id="JAAIUW010000013">
    <property type="protein sequence ID" value="KAF7802010.1"/>
    <property type="molecule type" value="Genomic_DNA"/>
</dbReference>
<accession>A0A834VYY1</accession>
<evidence type="ECO:0000313" key="1">
    <source>
        <dbReference type="EMBL" id="KAF7802010.1"/>
    </source>
</evidence>
<name>A0A834VYY1_9FABA</name>